<dbReference type="AlphaFoldDB" id="A0A097QUT9"/>
<dbReference type="KEGG" id="teu:TEU_07805"/>
<proteinExistence type="inferred from homology"/>
<dbReference type="OrthoDB" id="53248at2157"/>
<dbReference type="SMART" id="SM01152">
    <property type="entry name" value="DUF167"/>
    <property type="match status" value="1"/>
</dbReference>
<evidence type="ECO:0000256" key="2">
    <source>
        <dbReference type="HAMAP-Rule" id="MF_00634"/>
    </source>
</evidence>
<dbReference type="InterPro" id="IPR036591">
    <property type="entry name" value="YggU-like_sf"/>
</dbReference>
<gene>
    <name evidence="3" type="ORF">TEU_07805</name>
</gene>
<dbReference type="STRING" id="1505907.TEU_07805"/>
<name>A0A097QUT9_9EURY</name>
<accession>A0A097QUT9</accession>
<dbReference type="Pfam" id="PF02594">
    <property type="entry name" value="DUF167"/>
    <property type="match status" value="1"/>
</dbReference>
<dbReference type="HAMAP" id="MF_00634">
    <property type="entry name" value="UPF0235"/>
    <property type="match status" value="1"/>
</dbReference>
<sequence length="96" mass="10622">MGAKFLKDTKDGALLLIYVQPKAKKNGIEGVDEWRGRLKVRIQAPPVEGKANREVVKFFSKMLGADVEIVGGETSREKTLLIRGLSAEEVRKKLGL</sequence>
<organism evidence="3 4">
    <name type="scientific">Thermococcus eurythermalis</name>
    <dbReference type="NCBI Taxonomy" id="1505907"/>
    <lineage>
        <taxon>Archaea</taxon>
        <taxon>Methanobacteriati</taxon>
        <taxon>Methanobacteriota</taxon>
        <taxon>Thermococci</taxon>
        <taxon>Thermococcales</taxon>
        <taxon>Thermococcaceae</taxon>
        <taxon>Thermococcus</taxon>
    </lineage>
</organism>
<dbReference type="Gene3D" id="3.30.1200.10">
    <property type="entry name" value="YggU-like"/>
    <property type="match status" value="1"/>
</dbReference>
<dbReference type="InterPro" id="IPR003746">
    <property type="entry name" value="DUF167"/>
</dbReference>
<evidence type="ECO:0000313" key="4">
    <source>
        <dbReference type="Proteomes" id="UP000029980"/>
    </source>
</evidence>
<dbReference type="GO" id="GO:0005737">
    <property type="term" value="C:cytoplasm"/>
    <property type="evidence" value="ECO:0007669"/>
    <property type="project" value="TreeGrafter"/>
</dbReference>
<dbReference type="NCBIfam" id="TIGR00251">
    <property type="entry name" value="DUF167 family protein"/>
    <property type="match status" value="1"/>
</dbReference>
<dbReference type="PANTHER" id="PTHR13420:SF7">
    <property type="entry name" value="UPF0235 PROTEIN C15ORF40"/>
    <property type="match status" value="1"/>
</dbReference>
<dbReference type="HOGENOM" id="CLU_130694_6_1_2"/>
<dbReference type="GeneID" id="25153340"/>
<reference evidence="3 4" key="1">
    <citation type="journal article" date="2015" name="Int. J. Syst. Evol. Microbiol.">
        <title>Thermococcus eurythermalis sp. nov., a conditional piezophilic hyperthermophilic archaeon with a wide temperature range isolated from an oil-immersed chimney in the Guaymas Basin.</title>
        <authorList>
            <person name="Zhao W."/>
            <person name="Zeng X."/>
            <person name="Xiao X."/>
        </authorList>
    </citation>
    <scope>NUCLEOTIDE SEQUENCE [LARGE SCALE GENOMIC DNA]</scope>
    <source>
        <strain evidence="3 4">A501</strain>
    </source>
</reference>
<evidence type="ECO:0000313" key="3">
    <source>
        <dbReference type="EMBL" id="AIU70245.1"/>
    </source>
</evidence>
<keyword evidence="4" id="KW-1185">Reference proteome</keyword>
<comment type="similarity">
    <text evidence="1 2">Belongs to the UPF0235 family.</text>
</comment>
<evidence type="ECO:0000256" key="1">
    <source>
        <dbReference type="ARBA" id="ARBA00010364"/>
    </source>
</evidence>
<dbReference type="PANTHER" id="PTHR13420">
    <property type="entry name" value="UPF0235 PROTEIN C15ORF40"/>
    <property type="match status" value="1"/>
</dbReference>
<dbReference type="EMBL" id="CP008887">
    <property type="protein sequence ID" value="AIU70245.1"/>
    <property type="molecule type" value="Genomic_DNA"/>
</dbReference>
<dbReference type="SUPFAM" id="SSF69786">
    <property type="entry name" value="YggU-like"/>
    <property type="match status" value="1"/>
</dbReference>
<protein>
    <recommendedName>
        <fullName evidence="2">UPF0235 protein TEU_07805</fullName>
    </recommendedName>
</protein>
<dbReference type="RefSeq" id="WP_050003218.1">
    <property type="nucleotide sequence ID" value="NZ_CP008887.1"/>
</dbReference>
<dbReference type="Proteomes" id="UP000029980">
    <property type="component" value="Chromosome"/>
</dbReference>